<dbReference type="STRING" id="4615.A0A199VVT3"/>
<feature type="region of interest" description="Disordered" evidence="4">
    <location>
        <begin position="66"/>
        <end position="171"/>
    </location>
</feature>
<feature type="region of interest" description="Disordered" evidence="4">
    <location>
        <begin position="32"/>
        <end position="51"/>
    </location>
</feature>
<name>A0A199VVT3_ANACO</name>
<evidence type="ECO:0000256" key="3">
    <source>
        <dbReference type="ARBA" id="ARBA00011538"/>
    </source>
</evidence>
<dbReference type="CDD" id="cd22910">
    <property type="entry name" value="HFD_H2B"/>
    <property type="match status" value="1"/>
</dbReference>
<feature type="compositionally biased region" description="Basic and acidic residues" evidence="4">
    <location>
        <begin position="67"/>
        <end position="106"/>
    </location>
</feature>
<proteinExistence type="inferred from homology"/>
<dbReference type="GO" id="GO:0005634">
    <property type="term" value="C:nucleus"/>
    <property type="evidence" value="ECO:0007669"/>
    <property type="project" value="UniProtKB-ARBA"/>
</dbReference>
<dbReference type="Proteomes" id="UP000092600">
    <property type="component" value="Unassembled WGS sequence"/>
</dbReference>
<evidence type="ECO:0000256" key="2">
    <source>
        <dbReference type="ARBA" id="ARBA00006846"/>
    </source>
</evidence>
<evidence type="ECO:0000313" key="6">
    <source>
        <dbReference type="EMBL" id="OAY81103.1"/>
    </source>
</evidence>
<accession>A0A199VVT3</accession>
<evidence type="ECO:0000313" key="7">
    <source>
        <dbReference type="Proteomes" id="UP000092600"/>
    </source>
</evidence>
<dbReference type="PANTHER" id="PTHR23428">
    <property type="entry name" value="HISTONE H2B"/>
    <property type="match status" value="1"/>
</dbReference>
<dbReference type="InterPro" id="IPR009072">
    <property type="entry name" value="Histone-fold"/>
</dbReference>
<evidence type="ECO:0000259" key="5">
    <source>
        <dbReference type="Pfam" id="PF00125"/>
    </source>
</evidence>
<dbReference type="Pfam" id="PF00125">
    <property type="entry name" value="Histone"/>
    <property type="match status" value="1"/>
</dbReference>
<feature type="compositionally biased region" description="Basic and acidic residues" evidence="4">
    <location>
        <begin position="113"/>
        <end position="151"/>
    </location>
</feature>
<dbReference type="InterPro" id="IPR000558">
    <property type="entry name" value="Histone_H2B"/>
</dbReference>
<dbReference type="PRINTS" id="PR00621">
    <property type="entry name" value="HISTONEH2B"/>
</dbReference>
<dbReference type="SMART" id="SM00427">
    <property type="entry name" value="H2B"/>
    <property type="match status" value="1"/>
</dbReference>
<feature type="compositionally biased region" description="Acidic residues" evidence="4">
    <location>
        <begin position="36"/>
        <end position="48"/>
    </location>
</feature>
<dbReference type="InterPro" id="IPR007125">
    <property type="entry name" value="H2A/H2B/H3"/>
</dbReference>
<dbReference type="SUPFAM" id="SSF47113">
    <property type="entry name" value="Histone-fold"/>
    <property type="match status" value="1"/>
</dbReference>
<comment type="function">
    <text evidence="1">Core component of nucleosome. Nucleosomes wrap and compact DNA into chromatin, limiting DNA accessibility to the cellular machineries which require DNA as a template. Histones thereby play a central role in transcription regulation, DNA repair, DNA replication and chromosomal stability. DNA accessibility is regulated via a complex set of post-translational modifications of histones, also called histone code, and nucleosome remodeling.</text>
</comment>
<dbReference type="GO" id="GO:0030527">
    <property type="term" value="F:structural constituent of chromatin"/>
    <property type="evidence" value="ECO:0007669"/>
    <property type="project" value="InterPro"/>
</dbReference>
<protein>
    <submittedName>
        <fullName evidence="6">Histone H2B.2</fullName>
    </submittedName>
</protein>
<dbReference type="Gene3D" id="1.10.20.10">
    <property type="entry name" value="Histone, subunit A"/>
    <property type="match status" value="1"/>
</dbReference>
<dbReference type="FunFam" id="1.10.20.10:FF:000043">
    <property type="entry name" value="Histone H2B"/>
    <property type="match status" value="1"/>
</dbReference>
<dbReference type="GO" id="GO:0003677">
    <property type="term" value="F:DNA binding"/>
    <property type="evidence" value="ECO:0007669"/>
    <property type="project" value="InterPro"/>
</dbReference>
<reference evidence="6 7" key="1">
    <citation type="journal article" date="2016" name="DNA Res.">
        <title>The draft genome of MD-2 pineapple using hybrid error correction of long reads.</title>
        <authorList>
            <person name="Redwan R.M."/>
            <person name="Saidin A."/>
            <person name="Kumar S.V."/>
        </authorList>
    </citation>
    <scope>NUCLEOTIDE SEQUENCE [LARGE SCALE GENOMIC DNA]</scope>
    <source>
        <strain evidence="7">cv. MD2</strain>
        <tissue evidence="6">Leaf</tissue>
    </source>
</reference>
<dbReference type="AlphaFoldDB" id="A0A199VVT3"/>
<feature type="domain" description="Core Histone H2A/H2B/H3" evidence="5">
    <location>
        <begin position="174"/>
        <end position="239"/>
    </location>
</feature>
<gene>
    <name evidence="6" type="ORF">ACMD2_06750</name>
</gene>
<feature type="compositionally biased region" description="Basic residues" evidence="4">
    <location>
        <begin position="152"/>
        <end position="162"/>
    </location>
</feature>
<comment type="subunit">
    <text evidence="3">The nucleosome is a histone octamer containing two molecules each of H2A, H2B, H3 and H4 assembled in one H3-H4 heterotetramer and two H2A-H2B heterodimers. The octamer wraps approximately 147 bp of DNA.</text>
</comment>
<comment type="caution">
    <text evidence="6">The sequence shown here is derived from an EMBL/GenBank/DDBJ whole genome shotgun (WGS) entry which is preliminary data.</text>
</comment>
<dbReference type="GO" id="GO:0046982">
    <property type="term" value="F:protein heterodimerization activity"/>
    <property type="evidence" value="ECO:0007669"/>
    <property type="project" value="InterPro"/>
</dbReference>
<dbReference type="EMBL" id="LSRQ01000732">
    <property type="protein sequence ID" value="OAY81103.1"/>
    <property type="molecule type" value="Genomic_DNA"/>
</dbReference>
<evidence type="ECO:0000256" key="1">
    <source>
        <dbReference type="ARBA" id="ARBA00002001"/>
    </source>
</evidence>
<comment type="similarity">
    <text evidence="2">Belongs to the histone H2B family.</text>
</comment>
<dbReference type="GO" id="GO:0000786">
    <property type="term" value="C:nucleosome"/>
    <property type="evidence" value="ECO:0007669"/>
    <property type="project" value="InterPro"/>
</dbReference>
<evidence type="ECO:0000256" key="4">
    <source>
        <dbReference type="SAM" id="MobiDB-lite"/>
    </source>
</evidence>
<organism evidence="6 7">
    <name type="scientific">Ananas comosus</name>
    <name type="common">Pineapple</name>
    <name type="synonym">Ananas ananas</name>
    <dbReference type="NCBI Taxonomy" id="4615"/>
    <lineage>
        <taxon>Eukaryota</taxon>
        <taxon>Viridiplantae</taxon>
        <taxon>Streptophyta</taxon>
        <taxon>Embryophyta</taxon>
        <taxon>Tracheophyta</taxon>
        <taxon>Spermatophyta</taxon>
        <taxon>Magnoliopsida</taxon>
        <taxon>Liliopsida</taxon>
        <taxon>Poales</taxon>
        <taxon>Bromeliaceae</taxon>
        <taxon>Bromelioideae</taxon>
        <taxon>Ananas</taxon>
    </lineage>
</organism>
<sequence>MAPRKPRKMVGAVVKTTAKVVEETVKVAAVVGVGDGDGDGDGAEEVEEAAVPLKDSKVVQVVVVGGEKGDGEVLEANDGRDEPEKRKEAMEVDENQAPKETGEESKRRGRGRPLKERGPETPTEKSEIPPANKKKEKDRGGRSEGEAEEGKGRRRRRRKRRFGSAGDAGSGGVGGYKRYVFQVLKQVHPELGASARAMQVLDMMMADMFQRLAEEAARLSKYTGRATLTSREIQNAVRLVLPGELGRHAVSEGTKAVTNYMASQSS</sequence>